<evidence type="ECO:0000313" key="3">
    <source>
        <dbReference type="Proteomes" id="UP000008237"/>
    </source>
</evidence>
<dbReference type="Proteomes" id="UP000008237">
    <property type="component" value="Unassembled WGS sequence"/>
</dbReference>
<reference evidence="2 3" key="1">
    <citation type="journal article" date="2010" name="Science">
        <title>Genomic comparison of the ants Camponotus floridanus and Harpegnathos saltator.</title>
        <authorList>
            <person name="Bonasio R."/>
            <person name="Zhang G."/>
            <person name="Ye C."/>
            <person name="Mutti N.S."/>
            <person name="Fang X."/>
            <person name="Qin N."/>
            <person name="Donahue G."/>
            <person name="Yang P."/>
            <person name="Li Q."/>
            <person name="Li C."/>
            <person name="Zhang P."/>
            <person name="Huang Z."/>
            <person name="Berger S.L."/>
            <person name="Reinberg D."/>
            <person name="Wang J."/>
            <person name="Liebig J."/>
        </authorList>
    </citation>
    <scope>NUCLEOTIDE SEQUENCE [LARGE SCALE GENOMIC DNA]</scope>
    <source>
        <strain evidence="2 3">R22 G/1</strain>
    </source>
</reference>
<feature type="region of interest" description="Disordered" evidence="1">
    <location>
        <begin position="293"/>
        <end position="401"/>
    </location>
</feature>
<feature type="compositionally biased region" description="Polar residues" evidence="1">
    <location>
        <begin position="326"/>
        <end position="346"/>
    </location>
</feature>
<dbReference type="InParanoid" id="E2C9S0"/>
<sequence>MTYCHCRYPAMFTTTWDTLRIEEIPIVRKDPKLWKQLEELKKTRLHMQQQNQPPQKRPTSSSNRSKTSRKRFSSSDDDDSVTDIESDEIVGMKTARHTNRATSTTVFNRTMEQSHRYAANTNTVPSQPPSFHAFARSFNVYNLLPQDKQYEIAQQLRGSLTMEEVDLCSGKLTRRNVHDQFQLLCQGVDMNIDHAKHRLLSATTTYAFSAFSSVDEITDKLMLKYVNYWYDYVDEAECSFRRLSVRDFTYLMATPSMDESMGRICSICMAQFLRLNKVGKLCPKLYMLNQLPRPHNTAMPQQHRAVSRTITRNMPPRSVPTRKKSSNTATAQQRQRTSNNHLQQERSSSTAATASRDPTGSKIGMRVAWDYRFPPMPSPPPGIKIVYGDNMSENPDDWYKR</sequence>
<protein>
    <submittedName>
        <fullName evidence="2">Uncharacterized protein</fullName>
    </submittedName>
</protein>
<feature type="region of interest" description="Disordered" evidence="1">
    <location>
        <begin position="44"/>
        <end position="101"/>
    </location>
</feature>
<gene>
    <name evidence="2" type="ORF">EAI_05235</name>
</gene>
<feature type="compositionally biased region" description="Acidic residues" evidence="1">
    <location>
        <begin position="75"/>
        <end position="88"/>
    </location>
</feature>
<organism evidence="3">
    <name type="scientific">Harpegnathos saltator</name>
    <name type="common">Jerdon's jumping ant</name>
    <dbReference type="NCBI Taxonomy" id="610380"/>
    <lineage>
        <taxon>Eukaryota</taxon>
        <taxon>Metazoa</taxon>
        <taxon>Ecdysozoa</taxon>
        <taxon>Arthropoda</taxon>
        <taxon>Hexapoda</taxon>
        <taxon>Insecta</taxon>
        <taxon>Pterygota</taxon>
        <taxon>Neoptera</taxon>
        <taxon>Endopterygota</taxon>
        <taxon>Hymenoptera</taxon>
        <taxon>Apocrita</taxon>
        <taxon>Aculeata</taxon>
        <taxon>Formicoidea</taxon>
        <taxon>Formicidae</taxon>
        <taxon>Ponerinae</taxon>
        <taxon>Ponerini</taxon>
        <taxon>Harpegnathos</taxon>
    </lineage>
</organism>
<proteinExistence type="predicted"/>
<evidence type="ECO:0000313" key="2">
    <source>
        <dbReference type="EMBL" id="EFN75310.1"/>
    </source>
</evidence>
<dbReference type="AlphaFoldDB" id="E2C9S0"/>
<evidence type="ECO:0000256" key="1">
    <source>
        <dbReference type="SAM" id="MobiDB-lite"/>
    </source>
</evidence>
<dbReference type="EMBL" id="GL453897">
    <property type="protein sequence ID" value="EFN75310.1"/>
    <property type="molecule type" value="Genomic_DNA"/>
</dbReference>
<name>E2C9S0_HARSA</name>
<keyword evidence="3" id="KW-1185">Reference proteome</keyword>
<accession>E2C9S0</accession>